<gene>
    <name evidence="1" type="ORF">WL1483_2963</name>
</gene>
<dbReference type="PATRIC" id="fig|652.5.peg.4156"/>
<dbReference type="AlphaFoldDB" id="A0A0S2SLJ2"/>
<evidence type="ECO:0000313" key="2">
    <source>
        <dbReference type="Proteomes" id="UP000058114"/>
    </source>
</evidence>
<organism evidence="1 2">
    <name type="scientific">Aeromonas schubertii</name>
    <dbReference type="NCBI Taxonomy" id="652"/>
    <lineage>
        <taxon>Bacteria</taxon>
        <taxon>Pseudomonadati</taxon>
        <taxon>Pseudomonadota</taxon>
        <taxon>Gammaproteobacteria</taxon>
        <taxon>Aeromonadales</taxon>
        <taxon>Aeromonadaceae</taxon>
        <taxon>Aeromonas</taxon>
    </lineage>
</organism>
<accession>A0A0S2SLJ2</accession>
<reference evidence="2" key="1">
    <citation type="submission" date="2015-10" db="EMBL/GenBank/DDBJ databases">
        <title>Complete Genome Sequence of Aeromonas schubertii strain WL1483.</title>
        <authorList>
            <person name="Liu L."/>
        </authorList>
    </citation>
    <scope>NUCLEOTIDE SEQUENCE [LARGE SCALE GENOMIC DNA]</scope>
    <source>
        <strain evidence="2">WL1483</strain>
    </source>
</reference>
<proteinExistence type="predicted"/>
<sequence>MLWVKGASTARFLSRNPARSKWKLSPSALFIALSRDRNGMVATINRDNQDIIRHTSMAFIPSKTQ</sequence>
<protein>
    <submittedName>
        <fullName evidence="1">Uncharacterized protein</fullName>
    </submittedName>
</protein>
<evidence type="ECO:0000313" key="1">
    <source>
        <dbReference type="EMBL" id="ALP42382.1"/>
    </source>
</evidence>
<dbReference type="Proteomes" id="UP000058114">
    <property type="component" value="Chromosome"/>
</dbReference>
<dbReference type="KEGG" id="asr:WL1483_2963"/>
<reference evidence="1 2" key="2">
    <citation type="journal article" date="2016" name="Genome Announc.">
        <title>Complete Genome Sequence of the Highly Virulent Aeromonas schubertii Strain WL1483, Isolated from Diseased Snakehead Fish (Channa argus) in China.</title>
        <authorList>
            <person name="Liu L."/>
            <person name="Li N."/>
            <person name="Zhang D."/>
            <person name="Fu X."/>
            <person name="Shi C."/>
            <person name="Lin Q."/>
            <person name="Hao G."/>
        </authorList>
    </citation>
    <scope>NUCLEOTIDE SEQUENCE [LARGE SCALE GENOMIC DNA]</scope>
    <source>
        <strain evidence="1 2">WL1483</strain>
    </source>
</reference>
<name>A0A0S2SLJ2_9GAMM</name>
<dbReference type="EMBL" id="CP013067">
    <property type="protein sequence ID" value="ALP42382.1"/>
    <property type="molecule type" value="Genomic_DNA"/>
</dbReference>